<proteinExistence type="predicted"/>
<reference evidence="1" key="1">
    <citation type="journal article" date="2014" name="Front. Microbiol.">
        <title>High frequency of phylogenetically diverse reductive dehalogenase-homologous genes in deep subseafloor sedimentary metagenomes.</title>
        <authorList>
            <person name="Kawai M."/>
            <person name="Futagami T."/>
            <person name="Toyoda A."/>
            <person name="Takaki Y."/>
            <person name="Nishi S."/>
            <person name="Hori S."/>
            <person name="Arai W."/>
            <person name="Tsubouchi T."/>
            <person name="Morono Y."/>
            <person name="Uchiyama I."/>
            <person name="Ito T."/>
            <person name="Fujiyama A."/>
            <person name="Inagaki F."/>
            <person name="Takami H."/>
        </authorList>
    </citation>
    <scope>NUCLEOTIDE SEQUENCE</scope>
    <source>
        <strain evidence="1">Expedition CK06-06</strain>
    </source>
</reference>
<dbReference type="AlphaFoldDB" id="X1GXF8"/>
<accession>X1GXF8</accession>
<sequence>MVSKGYGAARATKDKATIAALDKSGCAAPIEEKDYLFTLG</sequence>
<gene>
    <name evidence="1" type="ORF">S03H2_51896</name>
</gene>
<protein>
    <submittedName>
        <fullName evidence="1">Uncharacterized protein</fullName>
    </submittedName>
</protein>
<comment type="caution">
    <text evidence="1">The sequence shown here is derived from an EMBL/GenBank/DDBJ whole genome shotgun (WGS) entry which is preliminary data.</text>
</comment>
<evidence type="ECO:0000313" key="1">
    <source>
        <dbReference type="EMBL" id="GAH62586.1"/>
    </source>
</evidence>
<name>X1GXF8_9ZZZZ</name>
<organism evidence="1">
    <name type="scientific">marine sediment metagenome</name>
    <dbReference type="NCBI Taxonomy" id="412755"/>
    <lineage>
        <taxon>unclassified sequences</taxon>
        <taxon>metagenomes</taxon>
        <taxon>ecological metagenomes</taxon>
    </lineage>
</organism>
<dbReference type="EMBL" id="BARU01032952">
    <property type="protein sequence ID" value="GAH62586.1"/>
    <property type="molecule type" value="Genomic_DNA"/>
</dbReference>